<dbReference type="Proteomes" id="UP000821866">
    <property type="component" value="Unassembled WGS sequence"/>
</dbReference>
<feature type="signal peptide" evidence="3">
    <location>
        <begin position="1"/>
        <end position="26"/>
    </location>
</feature>
<organism evidence="4 5">
    <name type="scientific">Rhipicephalus microplus</name>
    <name type="common">Cattle tick</name>
    <name type="synonym">Boophilus microplus</name>
    <dbReference type="NCBI Taxonomy" id="6941"/>
    <lineage>
        <taxon>Eukaryota</taxon>
        <taxon>Metazoa</taxon>
        <taxon>Ecdysozoa</taxon>
        <taxon>Arthropoda</taxon>
        <taxon>Chelicerata</taxon>
        <taxon>Arachnida</taxon>
        <taxon>Acari</taxon>
        <taxon>Parasitiformes</taxon>
        <taxon>Ixodida</taxon>
        <taxon>Ixodoidea</taxon>
        <taxon>Ixodidae</taxon>
        <taxon>Rhipicephalinae</taxon>
        <taxon>Rhipicephalus</taxon>
        <taxon>Boophilus</taxon>
    </lineage>
</organism>
<dbReference type="GO" id="GO:0000278">
    <property type="term" value="P:mitotic cell cycle"/>
    <property type="evidence" value="ECO:0007669"/>
    <property type="project" value="TreeGrafter"/>
</dbReference>
<reference evidence="4" key="2">
    <citation type="submission" date="2021-09" db="EMBL/GenBank/DDBJ databases">
        <authorList>
            <person name="Jia N."/>
            <person name="Wang J."/>
            <person name="Shi W."/>
            <person name="Du L."/>
            <person name="Sun Y."/>
            <person name="Zhan W."/>
            <person name="Jiang J."/>
            <person name="Wang Q."/>
            <person name="Zhang B."/>
            <person name="Ji P."/>
            <person name="Sakyi L.B."/>
            <person name="Cui X."/>
            <person name="Yuan T."/>
            <person name="Jiang B."/>
            <person name="Yang W."/>
            <person name="Lam T.T.-Y."/>
            <person name="Chang Q."/>
            <person name="Ding S."/>
            <person name="Wang X."/>
            <person name="Zhu J."/>
            <person name="Ruan X."/>
            <person name="Zhao L."/>
            <person name="Wei J."/>
            <person name="Que T."/>
            <person name="Du C."/>
            <person name="Cheng J."/>
            <person name="Dai P."/>
            <person name="Han X."/>
            <person name="Huang E."/>
            <person name="Gao Y."/>
            <person name="Liu J."/>
            <person name="Shao H."/>
            <person name="Ye R."/>
            <person name="Li L."/>
            <person name="Wei W."/>
            <person name="Wang X."/>
            <person name="Wang C."/>
            <person name="Huo Q."/>
            <person name="Li W."/>
            <person name="Guo W."/>
            <person name="Chen H."/>
            <person name="Chen S."/>
            <person name="Zhou L."/>
            <person name="Zhou L."/>
            <person name="Ni X."/>
            <person name="Tian J."/>
            <person name="Zhou Y."/>
            <person name="Sheng Y."/>
            <person name="Liu T."/>
            <person name="Pan Y."/>
            <person name="Xia L."/>
            <person name="Li J."/>
            <person name="Zhao F."/>
            <person name="Cao W."/>
        </authorList>
    </citation>
    <scope>NUCLEOTIDE SEQUENCE</scope>
    <source>
        <strain evidence="4">Rmic-2018</strain>
        <tissue evidence="4">Larvae</tissue>
    </source>
</reference>
<feature type="region of interest" description="Disordered" evidence="1">
    <location>
        <begin position="300"/>
        <end position="320"/>
    </location>
</feature>
<feature type="region of interest" description="Disordered" evidence="1">
    <location>
        <begin position="497"/>
        <end position="530"/>
    </location>
</feature>
<name>A0A9J6DU65_RHIMP</name>
<accession>A0A9J6DU65</accession>
<gene>
    <name evidence="4" type="ORF">HPB51_010968</name>
</gene>
<dbReference type="PANTHER" id="PTHR24419:SF18">
    <property type="entry name" value="SERINE_THREONINE-PROTEIN KINASE HASPIN"/>
    <property type="match status" value="1"/>
</dbReference>
<feature type="compositionally biased region" description="Low complexity" evidence="1">
    <location>
        <begin position="591"/>
        <end position="601"/>
    </location>
</feature>
<feature type="region of interest" description="Disordered" evidence="1">
    <location>
        <begin position="561"/>
        <end position="601"/>
    </location>
</feature>
<protein>
    <recommendedName>
        <fullName evidence="6">Transmembrane protein</fullName>
    </recommendedName>
</protein>
<dbReference type="GO" id="GO:0005737">
    <property type="term" value="C:cytoplasm"/>
    <property type="evidence" value="ECO:0007669"/>
    <property type="project" value="TreeGrafter"/>
</dbReference>
<dbReference type="EMBL" id="JABSTU010000007">
    <property type="protein sequence ID" value="KAH8025727.1"/>
    <property type="molecule type" value="Genomic_DNA"/>
</dbReference>
<evidence type="ECO:0000256" key="3">
    <source>
        <dbReference type="SAM" id="SignalP"/>
    </source>
</evidence>
<feature type="transmembrane region" description="Helical" evidence="2">
    <location>
        <begin position="240"/>
        <end position="265"/>
    </location>
</feature>
<dbReference type="GO" id="GO:0072354">
    <property type="term" value="F:histone H3T3 kinase activity"/>
    <property type="evidence" value="ECO:0007669"/>
    <property type="project" value="TreeGrafter"/>
</dbReference>
<dbReference type="VEuPathDB" id="VectorBase:LOC119169666"/>
<feature type="compositionally biased region" description="Low complexity" evidence="1">
    <location>
        <begin position="565"/>
        <end position="579"/>
    </location>
</feature>
<feature type="region of interest" description="Disordered" evidence="1">
    <location>
        <begin position="383"/>
        <end position="403"/>
    </location>
</feature>
<evidence type="ECO:0000313" key="5">
    <source>
        <dbReference type="Proteomes" id="UP000821866"/>
    </source>
</evidence>
<keyword evidence="2" id="KW-0812">Transmembrane</keyword>
<evidence type="ECO:0000256" key="1">
    <source>
        <dbReference type="SAM" id="MobiDB-lite"/>
    </source>
</evidence>
<comment type="caution">
    <text evidence="4">The sequence shown here is derived from an EMBL/GenBank/DDBJ whole genome shotgun (WGS) entry which is preliminary data.</text>
</comment>
<dbReference type="Gene3D" id="1.10.510.10">
    <property type="entry name" value="Transferase(Phosphotransferase) domain 1"/>
    <property type="match status" value="1"/>
</dbReference>
<feature type="compositionally biased region" description="Basic and acidic residues" evidence="1">
    <location>
        <begin position="499"/>
        <end position="509"/>
    </location>
</feature>
<keyword evidence="2" id="KW-0472">Membrane</keyword>
<feature type="compositionally biased region" description="Polar residues" evidence="1">
    <location>
        <begin position="512"/>
        <end position="530"/>
    </location>
</feature>
<feature type="chain" id="PRO_5039889555" description="Transmembrane protein" evidence="3">
    <location>
        <begin position="27"/>
        <end position="954"/>
    </location>
</feature>
<dbReference type="AlphaFoldDB" id="A0A9J6DU65"/>
<evidence type="ECO:0000313" key="4">
    <source>
        <dbReference type="EMBL" id="KAH8025727.1"/>
    </source>
</evidence>
<proteinExistence type="predicted"/>
<feature type="compositionally biased region" description="Basic and acidic residues" evidence="1">
    <location>
        <begin position="389"/>
        <end position="403"/>
    </location>
</feature>
<dbReference type="PANTHER" id="PTHR24419">
    <property type="entry name" value="INTERLEUKIN-1 RECEPTOR-ASSOCIATED KINASE"/>
    <property type="match status" value="1"/>
</dbReference>
<dbReference type="GO" id="GO:0035556">
    <property type="term" value="P:intracellular signal transduction"/>
    <property type="evidence" value="ECO:0007669"/>
    <property type="project" value="TreeGrafter"/>
</dbReference>
<evidence type="ECO:0000256" key="2">
    <source>
        <dbReference type="SAM" id="Phobius"/>
    </source>
</evidence>
<feature type="compositionally biased region" description="Basic and acidic residues" evidence="1">
    <location>
        <begin position="304"/>
        <end position="320"/>
    </location>
</feature>
<dbReference type="GO" id="GO:0005634">
    <property type="term" value="C:nucleus"/>
    <property type="evidence" value="ECO:0007669"/>
    <property type="project" value="TreeGrafter"/>
</dbReference>
<keyword evidence="5" id="KW-1185">Reference proteome</keyword>
<dbReference type="Pfam" id="PF12330">
    <property type="entry name" value="Haspin_kinase"/>
    <property type="match status" value="1"/>
</dbReference>
<keyword evidence="3" id="KW-0732">Signal</keyword>
<evidence type="ECO:0008006" key="6">
    <source>
        <dbReference type="Google" id="ProtNLM"/>
    </source>
</evidence>
<keyword evidence="2" id="KW-1133">Transmembrane helix</keyword>
<sequence length="954" mass="106554">MIARLVRALHPTFCIVFAVSIANAHARRDDGYGGSISEEYGPHFSATNADASKHAYKQRGIPAVRYVFDIAKERIRYNRSVASHEDEASRNAKEVRILYNAPPRSYTTATIGSWPWPRTRHLRSFQEGAPGNALWSSFTSTAVKKFDVFPVRVTGTERSLVANSLTAMKGNGAISHITYNRTTESWQFGYKGRAAVITRPRASDRLRRRDNIRFTSLDPNDFSTSASKRRKHHLRGFRRTALCLLVACFVLMAITICLVIAALWLRSRYRSQGAALYSTLEASDPDLPSQLLAHGPTYRPAISKLHDDDQSSRRERETVELPRKLAGQSISEPVMWTSKTADDSPHGREIVDPSVNTVTPEQISFLPQRQPNPGTELDISKTTLSPVASEHESSTYYAEKERKSLNVQPNKAVFPQQSFNASRSDVHQMFGADSRFGSNDALSPNPYPNELEDRAHATVNESSEVITRQIDHCRNESLFEPTGTGHRDVTTIKRGACRAKSEQPMRHLEGSFASNSSTGPTSSTHESCPCNSRSDDFRITLATSALHRPTIIRRSLTKTTRRWRTAGAGTTTTSTQSSTRKARAQWKQPTLSLAPLPESSSSDSLESLAIVKRIERPTEADCCYEVINTGSWLPLVALCKRSKPVDFLHVIHEDSQVTKLHWEEPGRGDVFHVLGSQGERLVGVLELRELDIPWHTSRLRISRELSNLKDSVDNRTSAFFVDARSTLVRDKYPRLLSNARMQYDDKLLRSAAASEEPELVADYLVTEMQPGWSPLPNYTLTDPEQALSVLGQACWALAVAEAELEFEHRLPVAGAVLVRPTRSPRVEFTLRGHIVRIPSAGLKVRLQGLQLARIRIGTRVELMDFERFYEFVKAEDEVTVCTRIADLLSKNPTKFEPLTNVVWLQHLADWLAWQYADAASALSHWQGVLAASCSAEHATVGSRRSHSLSGTASP</sequence>
<reference evidence="4" key="1">
    <citation type="journal article" date="2020" name="Cell">
        <title>Large-Scale Comparative Analyses of Tick Genomes Elucidate Their Genetic Diversity and Vector Capacities.</title>
        <authorList>
            <consortium name="Tick Genome and Microbiome Consortium (TIGMIC)"/>
            <person name="Jia N."/>
            <person name="Wang J."/>
            <person name="Shi W."/>
            <person name="Du L."/>
            <person name="Sun Y."/>
            <person name="Zhan W."/>
            <person name="Jiang J.F."/>
            <person name="Wang Q."/>
            <person name="Zhang B."/>
            <person name="Ji P."/>
            <person name="Bell-Sakyi L."/>
            <person name="Cui X.M."/>
            <person name="Yuan T.T."/>
            <person name="Jiang B.G."/>
            <person name="Yang W.F."/>
            <person name="Lam T.T."/>
            <person name="Chang Q.C."/>
            <person name="Ding S.J."/>
            <person name="Wang X.J."/>
            <person name="Zhu J.G."/>
            <person name="Ruan X.D."/>
            <person name="Zhao L."/>
            <person name="Wei J.T."/>
            <person name="Ye R.Z."/>
            <person name="Que T.C."/>
            <person name="Du C.H."/>
            <person name="Zhou Y.H."/>
            <person name="Cheng J.X."/>
            <person name="Dai P.F."/>
            <person name="Guo W.B."/>
            <person name="Han X.H."/>
            <person name="Huang E.J."/>
            <person name="Li L.F."/>
            <person name="Wei W."/>
            <person name="Gao Y.C."/>
            <person name="Liu J.Z."/>
            <person name="Shao H.Z."/>
            <person name="Wang X."/>
            <person name="Wang C.C."/>
            <person name="Yang T.C."/>
            <person name="Huo Q.B."/>
            <person name="Li W."/>
            <person name="Chen H.Y."/>
            <person name="Chen S.E."/>
            <person name="Zhou L.G."/>
            <person name="Ni X.B."/>
            <person name="Tian J.H."/>
            <person name="Sheng Y."/>
            <person name="Liu T."/>
            <person name="Pan Y.S."/>
            <person name="Xia L.Y."/>
            <person name="Li J."/>
            <person name="Zhao F."/>
            <person name="Cao W.C."/>
        </authorList>
    </citation>
    <scope>NUCLEOTIDE SEQUENCE</scope>
    <source>
        <strain evidence="4">Rmic-2018</strain>
    </source>
</reference>